<proteinExistence type="predicted"/>
<dbReference type="AlphaFoldDB" id="A0A6J4LM61"/>
<evidence type="ECO:0000256" key="1">
    <source>
        <dbReference type="SAM" id="MobiDB-lite"/>
    </source>
</evidence>
<feature type="non-terminal residue" evidence="2">
    <location>
        <position position="1"/>
    </location>
</feature>
<dbReference type="EMBL" id="CADCTV010000491">
    <property type="protein sequence ID" value="CAA9334671.1"/>
    <property type="molecule type" value="Genomic_DNA"/>
</dbReference>
<organism evidence="2">
    <name type="scientific">uncultured Gemmatimonadota bacterium</name>
    <dbReference type="NCBI Taxonomy" id="203437"/>
    <lineage>
        <taxon>Bacteria</taxon>
        <taxon>Pseudomonadati</taxon>
        <taxon>Gemmatimonadota</taxon>
        <taxon>environmental samples</taxon>
    </lineage>
</organism>
<gene>
    <name evidence="2" type="ORF">AVDCRST_MAG89-2311</name>
</gene>
<feature type="non-terminal residue" evidence="2">
    <location>
        <position position="43"/>
    </location>
</feature>
<evidence type="ECO:0000313" key="2">
    <source>
        <dbReference type="EMBL" id="CAA9334671.1"/>
    </source>
</evidence>
<protein>
    <submittedName>
        <fullName evidence="2">Uncharacterized protein</fullName>
    </submittedName>
</protein>
<feature type="region of interest" description="Disordered" evidence="1">
    <location>
        <begin position="1"/>
        <end position="25"/>
    </location>
</feature>
<sequence length="43" mass="4384">CATTSGSPASTATRCSSSSRSSCCTRWGRGASLEAIPGSEMER</sequence>
<accession>A0A6J4LM61</accession>
<name>A0A6J4LM61_9BACT</name>
<reference evidence="2" key="1">
    <citation type="submission" date="2020-02" db="EMBL/GenBank/DDBJ databases">
        <authorList>
            <person name="Meier V. D."/>
        </authorList>
    </citation>
    <scope>NUCLEOTIDE SEQUENCE</scope>
    <source>
        <strain evidence="2">AVDCRST_MAG89</strain>
    </source>
</reference>